<sequence>MDTPARYSFVLQPTAFHSTPIVHLDSPESGYYGTPHLNATNSSYNSSVSSALFSEDGGHSLAAMSSGCAAHPSQSKKSLPRADGQPSMEGRSHVDFLAELQSCSPVLRQILGCLSPRDLAAVCRTSQVWRSVCRSVEEPRWKQYIKARQEHWESSRVSGSVPTIKGGE</sequence>
<dbReference type="InterPro" id="IPR001810">
    <property type="entry name" value="F-box_dom"/>
</dbReference>
<evidence type="ECO:0000256" key="1">
    <source>
        <dbReference type="SAM" id="MobiDB-lite"/>
    </source>
</evidence>
<protein>
    <recommendedName>
        <fullName evidence="2">F-box domain-containing protein</fullName>
    </recommendedName>
</protein>
<keyword evidence="4" id="KW-1185">Reference proteome</keyword>
<evidence type="ECO:0000259" key="2">
    <source>
        <dbReference type="Pfam" id="PF12937"/>
    </source>
</evidence>
<dbReference type="InterPro" id="IPR036047">
    <property type="entry name" value="F-box-like_dom_sf"/>
</dbReference>
<accession>A0AAQ4DWL3</accession>
<feature type="domain" description="F-box" evidence="2">
    <location>
        <begin position="106"/>
        <end position="134"/>
    </location>
</feature>
<dbReference type="CDD" id="cd22086">
    <property type="entry name" value="F-box_EMI"/>
    <property type="match status" value="1"/>
</dbReference>
<comment type="caution">
    <text evidence="3">The sequence shown here is derived from an EMBL/GenBank/DDBJ whole genome shotgun (WGS) entry which is preliminary data.</text>
</comment>
<feature type="region of interest" description="Disordered" evidence="1">
    <location>
        <begin position="64"/>
        <end position="90"/>
    </location>
</feature>
<dbReference type="SUPFAM" id="SSF81383">
    <property type="entry name" value="F-box domain"/>
    <property type="match status" value="1"/>
</dbReference>
<organism evidence="3 4">
    <name type="scientific">Amblyomma americanum</name>
    <name type="common">Lone star tick</name>
    <dbReference type="NCBI Taxonomy" id="6943"/>
    <lineage>
        <taxon>Eukaryota</taxon>
        <taxon>Metazoa</taxon>
        <taxon>Ecdysozoa</taxon>
        <taxon>Arthropoda</taxon>
        <taxon>Chelicerata</taxon>
        <taxon>Arachnida</taxon>
        <taxon>Acari</taxon>
        <taxon>Parasitiformes</taxon>
        <taxon>Ixodida</taxon>
        <taxon>Ixodoidea</taxon>
        <taxon>Ixodidae</taxon>
        <taxon>Amblyomminae</taxon>
        <taxon>Amblyomma</taxon>
    </lineage>
</organism>
<evidence type="ECO:0000313" key="4">
    <source>
        <dbReference type="Proteomes" id="UP001321473"/>
    </source>
</evidence>
<evidence type="ECO:0000313" key="3">
    <source>
        <dbReference type="EMBL" id="KAK8766853.1"/>
    </source>
</evidence>
<reference evidence="3 4" key="1">
    <citation type="journal article" date="2023" name="Arcadia Sci">
        <title>De novo assembly of a long-read Amblyomma americanum tick genome.</title>
        <authorList>
            <person name="Chou S."/>
            <person name="Poskanzer K.E."/>
            <person name="Rollins M."/>
            <person name="Thuy-Boun P.S."/>
        </authorList>
    </citation>
    <scope>NUCLEOTIDE SEQUENCE [LARGE SCALE GENOMIC DNA]</scope>
    <source>
        <strain evidence="3">F_SG_1</strain>
        <tissue evidence="3">Salivary glands</tissue>
    </source>
</reference>
<name>A0AAQ4DWL3_AMBAM</name>
<dbReference type="AlphaFoldDB" id="A0AAQ4DWL3"/>
<dbReference type="Gene3D" id="1.20.1280.50">
    <property type="match status" value="1"/>
</dbReference>
<proteinExistence type="predicted"/>
<dbReference type="EMBL" id="JARKHS020025936">
    <property type="protein sequence ID" value="KAK8766853.1"/>
    <property type="molecule type" value="Genomic_DNA"/>
</dbReference>
<dbReference type="Proteomes" id="UP001321473">
    <property type="component" value="Unassembled WGS sequence"/>
</dbReference>
<gene>
    <name evidence="3" type="ORF">V5799_006370</name>
</gene>
<dbReference type="Pfam" id="PF12937">
    <property type="entry name" value="F-box-like"/>
    <property type="match status" value="1"/>
</dbReference>